<protein>
    <submittedName>
        <fullName evidence="1">Uncharacterized protein</fullName>
    </submittedName>
</protein>
<evidence type="ECO:0000313" key="1">
    <source>
        <dbReference type="EMBL" id="UUZ45115.1"/>
    </source>
</evidence>
<organism evidence="1 2">
    <name type="scientific">Janibacter limosus</name>
    <dbReference type="NCBI Taxonomy" id="53458"/>
    <lineage>
        <taxon>Bacteria</taxon>
        <taxon>Bacillati</taxon>
        <taxon>Actinomycetota</taxon>
        <taxon>Actinomycetes</taxon>
        <taxon>Micrococcales</taxon>
        <taxon>Intrasporangiaceae</taxon>
        <taxon>Janibacter</taxon>
    </lineage>
</organism>
<dbReference type="Proteomes" id="UP001059663">
    <property type="component" value="Chromosome"/>
</dbReference>
<name>A0AC61U4Y6_9MICO</name>
<dbReference type="EMBL" id="CP087977">
    <property type="protein sequence ID" value="UUZ45115.1"/>
    <property type="molecule type" value="Genomic_DNA"/>
</dbReference>
<accession>A0AC61U4Y6</accession>
<proteinExistence type="predicted"/>
<gene>
    <name evidence="1" type="ORF">LP422_01970</name>
</gene>
<evidence type="ECO:0000313" key="2">
    <source>
        <dbReference type="Proteomes" id="UP001059663"/>
    </source>
</evidence>
<sequence length="181" mass="18266">MGATSRGTAGPLDGPSRDGLCRVEPPGPGGEVRDACGDLVGDDRQRLGVVVEPQLPQLVPPLIVPKDARRDKQALPAPQPDLEGPGAQRSWVVGAKDLGLSADLLETIDAVVAGPSGRVGDEGIRLRDVVRAEGPQQTLGVLRQGGLHGGGEGVGPTDEGLVAVASCAIHMAKPGASASGC</sequence>
<reference evidence="1" key="1">
    <citation type="submission" date="2021-11" db="EMBL/GenBank/DDBJ databases">
        <title>Study of the species diversity of bacterial strains isolated from a unique natural object - Shulgan-Tash cave (Bashkiria).</title>
        <authorList>
            <person name="Sazanova A.L."/>
            <person name="Chirak E.R."/>
            <person name="Safronova V.I."/>
        </authorList>
    </citation>
    <scope>NUCLEOTIDE SEQUENCE</scope>
    <source>
        <strain evidence="1">P1</strain>
    </source>
</reference>